<dbReference type="Proteomes" id="UP000317332">
    <property type="component" value="Unassembled WGS sequence"/>
</dbReference>
<organism evidence="2 3">
    <name type="scientific">Paucihalobacter ruber</name>
    <dbReference type="NCBI Taxonomy" id="2567861"/>
    <lineage>
        <taxon>Bacteria</taxon>
        <taxon>Pseudomonadati</taxon>
        <taxon>Bacteroidota</taxon>
        <taxon>Flavobacteriia</taxon>
        <taxon>Flavobacteriales</taxon>
        <taxon>Flavobacteriaceae</taxon>
        <taxon>Paucihalobacter</taxon>
    </lineage>
</organism>
<keyword evidence="2" id="KW-0808">Transferase</keyword>
<dbReference type="SUPFAM" id="SSF53335">
    <property type="entry name" value="S-adenosyl-L-methionine-dependent methyltransferases"/>
    <property type="match status" value="1"/>
</dbReference>
<dbReference type="Pfam" id="PF13847">
    <property type="entry name" value="Methyltransf_31"/>
    <property type="match status" value="1"/>
</dbReference>
<dbReference type="Gene3D" id="2.20.25.110">
    <property type="entry name" value="S-adenosyl-L-methionine-dependent methyltransferases"/>
    <property type="match status" value="1"/>
</dbReference>
<name>A0A506PF24_9FLAO</name>
<dbReference type="InterPro" id="IPR029063">
    <property type="entry name" value="SAM-dependent_MTases_sf"/>
</dbReference>
<keyword evidence="3" id="KW-1185">Reference proteome</keyword>
<evidence type="ECO:0000313" key="3">
    <source>
        <dbReference type="Proteomes" id="UP000317332"/>
    </source>
</evidence>
<dbReference type="GO" id="GO:0032259">
    <property type="term" value="P:methylation"/>
    <property type="evidence" value="ECO:0007669"/>
    <property type="project" value="UniProtKB-KW"/>
</dbReference>
<reference evidence="2 3" key="1">
    <citation type="submission" date="2019-06" db="EMBL/GenBank/DDBJ databases">
        <title>Flavobacteriaceae Paucihalobacterium erythroidium CWB-1, complete genome.</title>
        <authorList>
            <person name="Wu S."/>
        </authorList>
    </citation>
    <scope>NUCLEOTIDE SEQUENCE [LARGE SCALE GENOMIC DNA]</scope>
    <source>
        <strain evidence="2 3">CWB-1</strain>
    </source>
</reference>
<keyword evidence="2" id="KW-0489">Methyltransferase</keyword>
<dbReference type="GO" id="GO:0008168">
    <property type="term" value="F:methyltransferase activity"/>
    <property type="evidence" value="ECO:0007669"/>
    <property type="project" value="UniProtKB-KW"/>
</dbReference>
<dbReference type="OrthoDB" id="9811589at2"/>
<dbReference type="Gene3D" id="3.40.50.150">
    <property type="entry name" value="Vaccinia Virus protein VP39"/>
    <property type="match status" value="1"/>
</dbReference>
<dbReference type="CDD" id="cd02440">
    <property type="entry name" value="AdoMet_MTases"/>
    <property type="match status" value="1"/>
</dbReference>
<dbReference type="PANTHER" id="PTHR43861:SF1">
    <property type="entry name" value="TRANS-ACONITATE 2-METHYLTRANSFERASE"/>
    <property type="match status" value="1"/>
</dbReference>
<dbReference type="EMBL" id="VHIQ01000006">
    <property type="protein sequence ID" value="TPV32473.1"/>
    <property type="molecule type" value="Genomic_DNA"/>
</dbReference>
<dbReference type="AlphaFoldDB" id="A0A506PF24"/>
<dbReference type="RefSeq" id="WP_140990968.1">
    <property type="nucleotide sequence ID" value="NZ_VHIQ01000006.1"/>
</dbReference>
<sequence length="243" mass="28723">MIKQQSNWFTTWFNTPYYHILYKDRDYNEAGVFMTNITNYLNFPENANILDLACGRGRHSLYLSKLGYHVTGADLSEDSIAFAKKFENEQLQFKVHDMTMPFGKTFDGVFNLFTSFGYFDDEADNVKTLEAIKKNLNENGFAVMDFMNADVVIPNLIASETKVMDGIEFKIERYFENGFIYKDISFQHDKKDYNFTERVRAFNLGDFEEMFEKLDIYLLDVFGDYQLNKYYKNKSERLIMIFK</sequence>
<dbReference type="PANTHER" id="PTHR43861">
    <property type="entry name" value="TRANS-ACONITATE 2-METHYLTRANSFERASE-RELATED"/>
    <property type="match status" value="1"/>
</dbReference>
<comment type="caution">
    <text evidence="2">The sequence shown here is derived from an EMBL/GenBank/DDBJ whole genome shotgun (WGS) entry which is preliminary data.</text>
</comment>
<accession>A0A506PF24</accession>
<feature type="domain" description="Methyltransferase" evidence="1">
    <location>
        <begin position="46"/>
        <end position="162"/>
    </location>
</feature>
<proteinExistence type="predicted"/>
<protein>
    <submittedName>
        <fullName evidence="2">Class I SAM-dependent methyltransferase</fullName>
    </submittedName>
</protein>
<evidence type="ECO:0000313" key="2">
    <source>
        <dbReference type="EMBL" id="TPV32473.1"/>
    </source>
</evidence>
<evidence type="ECO:0000259" key="1">
    <source>
        <dbReference type="Pfam" id="PF13847"/>
    </source>
</evidence>
<gene>
    <name evidence="2" type="ORF">FJ651_13000</name>
</gene>
<dbReference type="InterPro" id="IPR025714">
    <property type="entry name" value="Methyltranfer_dom"/>
</dbReference>